<evidence type="ECO:0000313" key="1">
    <source>
        <dbReference type="EMBL" id="GFN46692.1"/>
    </source>
</evidence>
<protein>
    <submittedName>
        <fullName evidence="1">Uncharacterized protein</fullName>
    </submittedName>
</protein>
<evidence type="ECO:0000313" key="2">
    <source>
        <dbReference type="Proteomes" id="UP000504714"/>
    </source>
</evidence>
<comment type="caution">
    <text evidence="1">The sequence shown here is derived from an EMBL/GenBank/DDBJ whole genome shotgun (WGS) entry which is preliminary data.</text>
</comment>
<reference evidence="1 2" key="1">
    <citation type="submission" date="2020-06" db="EMBL/GenBank/DDBJ databases">
        <title>The genome sequence of Candidatus Regiella insecticola strain Tut.</title>
        <authorList>
            <person name="Nikoh N."/>
            <person name="Tsuchida T."/>
            <person name="Koga R."/>
            <person name="Oshima K."/>
            <person name="Hattori M."/>
            <person name="Fukatsu T."/>
        </authorList>
    </citation>
    <scope>NUCLEOTIDE SEQUENCE [LARGE SCALE GENOMIC DNA]</scope>
    <source>
        <strain evidence="1 2">Tut</strain>
    </source>
</reference>
<dbReference type="AlphaFoldDB" id="A0A6L2ZQ61"/>
<organism evidence="1 2">
    <name type="scientific">Candidatus Regiella insecticola</name>
    <dbReference type="NCBI Taxonomy" id="138073"/>
    <lineage>
        <taxon>Bacteria</taxon>
        <taxon>Pseudomonadati</taxon>
        <taxon>Pseudomonadota</taxon>
        <taxon>Gammaproteobacteria</taxon>
        <taxon>Enterobacterales</taxon>
        <taxon>Enterobacteriaceae</taxon>
        <taxon>aphid secondary symbionts</taxon>
        <taxon>Candidatus Regiella</taxon>
    </lineage>
</organism>
<sequence>MSVDLLPDEASTRSQQRAAAAKAKGIKGKNMAKYIRC</sequence>
<proteinExistence type="predicted"/>
<accession>A0A6L2ZQ61</accession>
<dbReference type="Proteomes" id="UP000504714">
    <property type="component" value="Unassembled WGS sequence"/>
</dbReference>
<gene>
    <name evidence="1" type="ORF">RINTU1_24210</name>
</gene>
<name>A0A6L2ZQ61_9ENTR</name>
<dbReference type="EMBL" id="BLXO01000005">
    <property type="protein sequence ID" value="GFN46692.1"/>
    <property type="molecule type" value="Genomic_DNA"/>
</dbReference>